<protein>
    <submittedName>
        <fullName evidence="1">Uncharacterized protein</fullName>
    </submittedName>
</protein>
<dbReference type="AlphaFoldDB" id="A0A0A9AAE6"/>
<reference evidence="1" key="2">
    <citation type="journal article" date="2015" name="Data Brief">
        <title>Shoot transcriptome of the giant reed, Arundo donax.</title>
        <authorList>
            <person name="Barrero R.A."/>
            <person name="Guerrero F.D."/>
            <person name="Moolhuijzen P."/>
            <person name="Goolsby J.A."/>
            <person name="Tidwell J."/>
            <person name="Bellgard S.E."/>
            <person name="Bellgard M.I."/>
        </authorList>
    </citation>
    <scope>NUCLEOTIDE SEQUENCE</scope>
    <source>
        <tissue evidence="1">Shoot tissue taken approximately 20 cm above the soil surface</tissue>
    </source>
</reference>
<sequence>MVLLPHRLPHDWNLPNWLSCQQ</sequence>
<proteinExistence type="predicted"/>
<dbReference type="EMBL" id="GBRH01249844">
    <property type="protein sequence ID" value="JAD48051.1"/>
    <property type="molecule type" value="Transcribed_RNA"/>
</dbReference>
<organism evidence="1">
    <name type="scientific">Arundo donax</name>
    <name type="common">Giant reed</name>
    <name type="synonym">Donax arundinaceus</name>
    <dbReference type="NCBI Taxonomy" id="35708"/>
    <lineage>
        <taxon>Eukaryota</taxon>
        <taxon>Viridiplantae</taxon>
        <taxon>Streptophyta</taxon>
        <taxon>Embryophyta</taxon>
        <taxon>Tracheophyta</taxon>
        <taxon>Spermatophyta</taxon>
        <taxon>Magnoliopsida</taxon>
        <taxon>Liliopsida</taxon>
        <taxon>Poales</taxon>
        <taxon>Poaceae</taxon>
        <taxon>PACMAD clade</taxon>
        <taxon>Arundinoideae</taxon>
        <taxon>Arundineae</taxon>
        <taxon>Arundo</taxon>
    </lineage>
</organism>
<name>A0A0A9AAE6_ARUDO</name>
<accession>A0A0A9AAE6</accession>
<evidence type="ECO:0000313" key="1">
    <source>
        <dbReference type="EMBL" id="JAD48051.1"/>
    </source>
</evidence>
<reference evidence="1" key="1">
    <citation type="submission" date="2014-09" db="EMBL/GenBank/DDBJ databases">
        <authorList>
            <person name="Magalhaes I.L.F."/>
            <person name="Oliveira U."/>
            <person name="Santos F.R."/>
            <person name="Vidigal T.H.D.A."/>
            <person name="Brescovit A.D."/>
            <person name="Santos A.J."/>
        </authorList>
    </citation>
    <scope>NUCLEOTIDE SEQUENCE</scope>
    <source>
        <tissue evidence="1">Shoot tissue taken approximately 20 cm above the soil surface</tissue>
    </source>
</reference>